<proteinExistence type="predicted"/>
<evidence type="ECO:0000256" key="1">
    <source>
        <dbReference type="SAM" id="MobiDB-lite"/>
    </source>
</evidence>
<keyword evidence="3" id="KW-1185">Reference proteome</keyword>
<sequence length="219" mass="23793">MASQKICDRVVVVDHKRILAIVLDGIHSQLVRCVARVILDDQPDGAEVRDAEEPEDQLPVYDTVRGEVVEEGVPTVALGVEVGVVETKRVGCEGVEGDMEDMVLGREVGFEVVVGGGYWVERDAVVGMVHGEQGEGTDVVDGLRDLERVKIDVVGSRPATPSSSASRPVKKGLKRENRGCYPSRQAIGMPFGLTPALRRSSVFPGCWDRIAWRGEVIHP</sequence>
<dbReference type="EMBL" id="KV744987">
    <property type="protein sequence ID" value="OCK79807.1"/>
    <property type="molecule type" value="Genomic_DNA"/>
</dbReference>
<feature type="compositionally biased region" description="Low complexity" evidence="1">
    <location>
        <begin position="156"/>
        <end position="167"/>
    </location>
</feature>
<protein>
    <submittedName>
        <fullName evidence="2">Uncharacterized protein</fullName>
    </submittedName>
</protein>
<evidence type="ECO:0000313" key="2">
    <source>
        <dbReference type="EMBL" id="OCK79807.1"/>
    </source>
</evidence>
<dbReference type="Proteomes" id="UP000250266">
    <property type="component" value="Unassembled WGS sequence"/>
</dbReference>
<accession>A0A8E2E9A9</accession>
<gene>
    <name evidence="2" type="ORF">K432DRAFT_405260</name>
</gene>
<name>A0A8E2E9A9_9PEZI</name>
<evidence type="ECO:0000313" key="3">
    <source>
        <dbReference type="Proteomes" id="UP000250266"/>
    </source>
</evidence>
<feature type="region of interest" description="Disordered" evidence="1">
    <location>
        <begin position="156"/>
        <end position="175"/>
    </location>
</feature>
<organism evidence="2 3">
    <name type="scientific">Lepidopterella palustris CBS 459.81</name>
    <dbReference type="NCBI Taxonomy" id="1314670"/>
    <lineage>
        <taxon>Eukaryota</taxon>
        <taxon>Fungi</taxon>
        <taxon>Dikarya</taxon>
        <taxon>Ascomycota</taxon>
        <taxon>Pezizomycotina</taxon>
        <taxon>Dothideomycetes</taxon>
        <taxon>Pleosporomycetidae</taxon>
        <taxon>Mytilinidiales</taxon>
        <taxon>Argynnaceae</taxon>
        <taxon>Lepidopterella</taxon>
    </lineage>
</organism>
<dbReference type="AlphaFoldDB" id="A0A8E2E9A9"/>
<reference evidence="2 3" key="1">
    <citation type="journal article" date="2016" name="Nat. Commun.">
        <title>Ectomycorrhizal ecology is imprinted in the genome of the dominant symbiotic fungus Cenococcum geophilum.</title>
        <authorList>
            <consortium name="DOE Joint Genome Institute"/>
            <person name="Peter M."/>
            <person name="Kohler A."/>
            <person name="Ohm R.A."/>
            <person name="Kuo A."/>
            <person name="Krutzmann J."/>
            <person name="Morin E."/>
            <person name="Arend M."/>
            <person name="Barry K.W."/>
            <person name="Binder M."/>
            <person name="Choi C."/>
            <person name="Clum A."/>
            <person name="Copeland A."/>
            <person name="Grisel N."/>
            <person name="Haridas S."/>
            <person name="Kipfer T."/>
            <person name="LaButti K."/>
            <person name="Lindquist E."/>
            <person name="Lipzen A."/>
            <person name="Maire R."/>
            <person name="Meier B."/>
            <person name="Mihaltcheva S."/>
            <person name="Molinier V."/>
            <person name="Murat C."/>
            <person name="Poggeler S."/>
            <person name="Quandt C.A."/>
            <person name="Sperisen C."/>
            <person name="Tritt A."/>
            <person name="Tisserant E."/>
            <person name="Crous P.W."/>
            <person name="Henrissat B."/>
            <person name="Nehls U."/>
            <person name="Egli S."/>
            <person name="Spatafora J.W."/>
            <person name="Grigoriev I.V."/>
            <person name="Martin F.M."/>
        </authorList>
    </citation>
    <scope>NUCLEOTIDE SEQUENCE [LARGE SCALE GENOMIC DNA]</scope>
    <source>
        <strain evidence="2 3">CBS 459.81</strain>
    </source>
</reference>